<gene>
    <name evidence="2" type="ORF">NEIFLAOT_00606</name>
</gene>
<organism evidence="2 3">
    <name type="scientific">Neisseria flavescens NRL30031/H210</name>
    <dbReference type="NCBI Taxonomy" id="546264"/>
    <lineage>
        <taxon>Bacteria</taxon>
        <taxon>Pseudomonadati</taxon>
        <taxon>Pseudomonadota</taxon>
        <taxon>Betaproteobacteria</taxon>
        <taxon>Neisseriales</taxon>
        <taxon>Neisseriaceae</taxon>
        <taxon>Neisseria</taxon>
    </lineage>
</organism>
<proteinExistence type="predicted"/>
<dbReference type="EMBL" id="ACEN01000016">
    <property type="protein sequence ID" value="EEG34223.1"/>
    <property type="molecule type" value="Genomic_DNA"/>
</dbReference>
<keyword evidence="3" id="KW-1185">Reference proteome</keyword>
<dbReference type="AlphaFoldDB" id="C0EL04"/>
<reference evidence="2 3" key="1">
    <citation type="submission" date="2009-01" db="EMBL/GenBank/DDBJ databases">
        <authorList>
            <person name="Fulton L."/>
            <person name="Clifton S."/>
            <person name="Chinwalla A.T."/>
            <person name="Mitreva M."/>
            <person name="Sodergren E."/>
            <person name="Weinstock G."/>
            <person name="Clifton S."/>
            <person name="Dooling D.J."/>
            <person name="Fulton B."/>
            <person name="Minx P."/>
            <person name="Pepin K.H."/>
            <person name="Johnson M."/>
            <person name="Bhonagiri V."/>
            <person name="Nash W.E."/>
            <person name="Mardis E.R."/>
            <person name="Wilson R.K."/>
        </authorList>
    </citation>
    <scope>NUCLEOTIDE SEQUENCE [LARGE SCALE GENOMIC DNA]</scope>
    <source>
        <strain evidence="2 3">NRL30031/H210</strain>
    </source>
</reference>
<feature type="compositionally biased region" description="Basic and acidic residues" evidence="1">
    <location>
        <begin position="21"/>
        <end position="43"/>
    </location>
</feature>
<evidence type="ECO:0000313" key="3">
    <source>
        <dbReference type="Proteomes" id="UP000004457"/>
    </source>
</evidence>
<dbReference type="Proteomes" id="UP000004457">
    <property type="component" value="Unassembled WGS sequence"/>
</dbReference>
<evidence type="ECO:0000256" key="1">
    <source>
        <dbReference type="SAM" id="MobiDB-lite"/>
    </source>
</evidence>
<evidence type="ECO:0000313" key="2">
    <source>
        <dbReference type="EMBL" id="EEG34223.1"/>
    </source>
</evidence>
<sequence>MRFDGEILLHHRGNGGFGHGKTLETQKRYCNKRPSEKQVSDGL</sequence>
<name>C0EL04_NEIFL</name>
<accession>C0EL04</accession>
<feature type="region of interest" description="Disordered" evidence="1">
    <location>
        <begin position="13"/>
        <end position="43"/>
    </location>
</feature>
<comment type="caution">
    <text evidence="2">The sequence shown here is derived from an EMBL/GenBank/DDBJ whole genome shotgun (WGS) entry which is preliminary data.</text>
</comment>
<protein>
    <submittedName>
        <fullName evidence="2">Uncharacterized protein</fullName>
    </submittedName>
</protein>